<evidence type="ECO:0000313" key="5">
    <source>
        <dbReference type="Proteomes" id="UP000187203"/>
    </source>
</evidence>
<dbReference type="InterPro" id="IPR044730">
    <property type="entry name" value="RNase_H-like_dom_plant"/>
</dbReference>
<evidence type="ECO:0000313" key="4">
    <source>
        <dbReference type="EMBL" id="OMP03380.1"/>
    </source>
</evidence>
<dbReference type="GO" id="GO:0004523">
    <property type="term" value="F:RNA-DNA hybrid ribonuclease activity"/>
    <property type="evidence" value="ECO:0007669"/>
    <property type="project" value="InterPro"/>
</dbReference>
<dbReference type="Proteomes" id="UP000187203">
    <property type="component" value="Unassembled WGS sequence"/>
</dbReference>
<feature type="compositionally biased region" description="Low complexity" evidence="1">
    <location>
        <begin position="1"/>
        <end position="21"/>
    </location>
</feature>
<dbReference type="STRING" id="93759.A0A1R3K8G5"/>
<dbReference type="EMBL" id="AWUE01014514">
    <property type="protein sequence ID" value="OMP03380.1"/>
    <property type="molecule type" value="Genomic_DNA"/>
</dbReference>
<feature type="region of interest" description="Disordered" evidence="1">
    <location>
        <begin position="1"/>
        <end position="49"/>
    </location>
</feature>
<evidence type="ECO:0000256" key="1">
    <source>
        <dbReference type="SAM" id="MobiDB-lite"/>
    </source>
</evidence>
<feature type="domain" description="Reverse transcriptase zinc-binding" evidence="3">
    <location>
        <begin position="183"/>
        <end position="266"/>
    </location>
</feature>
<dbReference type="AlphaFoldDB" id="A0A1R3K8G5"/>
<dbReference type="PANTHER" id="PTHR36617">
    <property type="entry name" value="PROTEIN, PUTATIVE-RELATED"/>
    <property type="match status" value="1"/>
</dbReference>
<gene>
    <name evidence="4" type="ORF">COLO4_10453</name>
</gene>
<dbReference type="Pfam" id="PF13456">
    <property type="entry name" value="RVT_3"/>
    <property type="match status" value="1"/>
</dbReference>
<dbReference type="Pfam" id="PF13966">
    <property type="entry name" value="zf-RVT"/>
    <property type="match status" value="1"/>
</dbReference>
<evidence type="ECO:0008006" key="6">
    <source>
        <dbReference type="Google" id="ProtNLM"/>
    </source>
</evidence>
<dbReference type="GO" id="GO:0003676">
    <property type="term" value="F:nucleic acid binding"/>
    <property type="evidence" value="ECO:0007669"/>
    <property type="project" value="InterPro"/>
</dbReference>
<evidence type="ECO:0000259" key="3">
    <source>
        <dbReference type="Pfam" id="PF13966"/>
    </source>
</evidence>
<organism evidence="4 5">
    <name type="scientific">Corchorus olitorius</name>
    <dbReference type="NCBI Taxonomy" id="93759"/>
    <lineage>
        <taxon>Eukaryota</taxon>
        <taxon>Viridiplantae</taxon>
        <taxon>Streptophyta</taxon>
        <taxon>Embryophyta</taxon>
        <taxon>Tracheophyta</taxon>
        <taxon>Spermatophyta</taxon>
        <taxon>Magnoliopsida</taxon>
        <taxon>eudicotyledons</taxon>
        <taxon>Gunneridae</taxon>
        <taxon>Pentapetalae</taxon>
        <taxon>rosids</taxon>
        <taxon>malvids</taxon>
        <taxon>Malvales</taxon>
        <taxon>Malvaceae</taxon>
        <taxon>Grewioideae</taxon>
        <taxon>Apeibeae</taxon>
        <taxon>Corchorus</taxon>
    </lineage>
</organism>
<dbReference type="InterPro" id="IPR002156">
    <property type="entry name" value="RNaseH_domain"/>
</dbReference>
<feature type="domain" description="RNase H type-1" evidence="2">
    <location>
        <begin position="280"/>
        <end position="355"/>
    </location>
</feature>
<reference evidence="5" key="1">
    <citation type="submission" date="2013-09" db="EMBL/GenBank/DDBJ databases">
        <title>Corchorus olitorius genome sequencing.</title>
        <authorList>
            <person name="Alam M."/>
            <person name="Haque M.S."/>
            <person name="Islam M.S."/>
            <person name="Emdad E.M."/>
            <person name="Islam M.M."/>
            <person name="Ahmed B."/>
            <person name="Halim A."/>
            <person name="Hossen Q.M.M."/>
            <person name="Hossain M.Z."/>
            <person name="Ahmed R."/>
            <person name="Khan M.M."/>
            <person name="Islam R."/>
            <person name="Rashid M.M."/>
            <person name="Khan S.A."/>
            <person name="Rahman M.S."/>
            <person name="Alam M."/>
            <person name="Yahiya A.S."/>
            <person name="Khan M.S."/>
            <person name="Azam M.S."/>
            <person name="Haque T."/>
            <person name="Lashkar M.Z.H."/>
            <person name="Akhand A.I."/>
            <person name="Morshed G."/>
            <person name="Roy S."/>
            <person name="Uddin K.S."/>
            <person name="Rabeya T."/>
            <person name="Hossain A.S."/>
            <person name="Chowdhury A."/>
            <person name="Snigdha A.R."/>
            <person name="Mortoza M.S."/>
            <person name="Matin S.A."/>
            <person name="Hoque S.M.E."/>
            <person name="Islam M.K."/>
            <person name="Roy D.K."/>
            <person name="Haider R."/>
            <person name="Moosa M.M."/>
            <person name="Elias S.M."/>
            <person name="Hasan A.M."/>
            <person name="Jahan S."/>
            <person name="Shafiuddin M."/>
            <person name="Mahmood N."/>
            <person name="Shommy N.S."/>
        </authorList>
    </citation>
    <scope>NUCLEOTIDE SEQUENCE [LARGE SCALE GENOMIC DNA]</scope>
    <source>
        <strain evidence="5">cv. O-4</strain>
    </source>
</reference>
<dbReference type="InterPro" id="IPR026960">
    <property type="entry name" value="RVT-Znf"/>
</dbReference>
<dbReference type="PANTHER" id="PTHR36617:SF5">
    <property type="entry name" value="OS05G0421675 PROTEIN"/>
    <property type="match status" value="1"/>
</dbReference>
<dbReference type="CDD" id="cd06222">
    <property type="entry name" value="RNase_H_like"/>
    <property type="match status" value="1"/>
</dbReference>
<keyword evidence="5" id="KW-1185">Reference proteome</keyword>
<proteinExistence type="predicted"/>
<accession>A0A1R3K8G5</accession>
<evidence type="ECO:0000259" key="2">
    <source>
        <dbReference type="Pfam" id="PF13456"/>
    </source>
</evidence>
<dbReference type="OrthoDB" id="1001308at2759"/>
<protein>
    <recommendedName>
        <fullName evidence="6">Reverse transcriptase zinc-binding domain-containing protein</fullName>
    </recommendedName>
</protein>
<sequence length="359" mass="40110">MTVQRRNGSNQGNKGQNKNSSPHQDKASGSRFTPLHLEEQDKPTKGKGKILAAKDNNVGVFKAGKNILTHHHCTPPILRQVNGKAKPLQEITNQPSPVSRPKPAATPTQLDEISLAKYLHIPAYDDFSSTLVSEFLDDFGWNIDKLREYLPSEIVDKISCILVKPVSNLSDRIIWSRTTKGIFTTNSAYRSTTEAKTDQDQSHSAIWKCKVQPKIQTFLWLASNNRILCNENRRNKSLTSDPKCNICGAVSEFVIHLLKDCTNAAEIRKALMIDTRFHSCAGRWLGGFAFNIGNFSIDVAKLWAIFQGVTYAKKLNLNYLEIESDSANSIQAVKQGVNENHPLFPLAHATQQLLGEDWT</sequence>
<comment type="caution">
    <text evidence="4">The sequence shown here is derived from an EMBL/GenBank/DDBJ whole genome shotgun (WGS) entry which is preliminary data.</text>
</comment>
<name>A0A1R3K8G5_9ROSI</name>